<dbReference type="InterPro" id="IPR036291">
    <property type="entry name" value="NAD(P)-bd_dom_sf"/>
</dbReference>
<comment type="similarity">
    <text evidence="1">Belongs to the short-chain dehydrogenases/reductases (SDR) family.</text>
</comment>
<evidence type="ECO:0000313" key="3">
    <source>
        <dbReference type="EMBL" id="KAK0505195.1"/>
    </source>
</evidence>
<gene>
    <name evidence="3" type="ORF">EDD18DRAFT_327113</name>
</gene>
<dbReference type="PANTHER" id="PTHR43180">
    <property type="entry name" value="3-OXOACYL-(ACYL-CARRIER-PROTEIN) REDUCTASE (AFU_ORTHOLOGUE AFUA_6G11210)"/>
    <property type="match status" value="1"/>
</dbReference>
<keyword evidence="2" id="KW-0560">Oxidoreductase</keyword>
<dbReference type="AlphaFoldDB" id="A0AA39QLK8"/>
<dbReference type="Gene3D" id="3.40.50.720">
    <property type="entry name" value="NAD(P)-binding Rossmann-like Domain"/>
    <property type="match status" value="1"/>
</dbReference>
<dbReference type="PANTHER" id="PTHR43180:SF33">
    <property type="entry name" value="15-HYDROXYPROSTAGLANDIN DEHYDROGENASE [NAD(+)]-LIKE"/>
    <property type="match status" value="1"/>
</dbReference>
<dbReference type="GO" id="GO:0016491">
    <property type="term" value="F:oxidoreductase activity"/>
    <property type="evidence" value="ECO:0007669"/>
    <property type="project" value="UniProtKB-KW"/>
</dbReference>
<dbReference type="InterPro" id="IPR002347">
    <property type="entry name" value="SDR_fam"/>
</dbReference>
<evidence type="ECO:0008006" key="5">
    <source>
        <dbReference type="Google" id="ProtNLM"/>
    </source>
</evidence>
<accession>A0AA39QLK8</accession>
<name>A0AA39QLK8_9AGAR</name>
<dbReference type="Pfam" id="PF00106">
    <property type="entry name" value="adh_short"/>
    <property type="match status" value="1"/>
</dbReference>
<organism evidence="3 4">
    <name type="scientific">Armillaria luteobubalina</name>
    <dbReference type="NCBI Taxonomy" id="153913"/>
    <lineage>
        <taxon>Eukaryota</taxon>
        <taxon>Fungi</taxon>
        <taxon>Dikarya</taxon>
        <taxon>Basidiomycota</taxon>
        <taxon>Agaricomycotina</taxon>
        <taxon>Agaricomycetes</taxon>
        <taxon>Agaricomycetidae</taxon>
        <taxon>Agaricales</taxon>
        <taxon>Marasmiineae</taxon>
        <taxon>Physalacriaceae</taxon>
        <taxon>Armillaria</taxon>
    </lineage>
</organism>
<evidence type="ECO:0000256" key="2">
    <source>
        <dbReference type="ARBA" id="ARBA00023002"/>
    </source>
</evidence>
<dbReference type="PRINTS" id="PR00081">
    <property type="entry name" value="GDHRDH"/>
</dbReference>
<keyword evidence="4" id="KW-1185">Reference proteome</keyword>
<evidence type="ECO:0000313" key="4">
    <source>
        <dbReference type="Proteomes" id="UP001175228"/>
    </source>
</evidence>
<dbReference type="Proteomes" id="UP001175228">
    <property type="component" value="Unassembled WGS sequence"/>
</dbReference>
<protein>
    <recommendedName>
        <fullName evidence="5">NAD(P)-binding protein</fullName>
    </recommendedName>
</protein>
<sequence length="349" mass="38002">MLSTETDLVAVGDDELLRYAERVKDKVVLITEASKGIGKETAIRFGFYGAKVVVGDQDTSGAQAIAHEIVTTGGAAISASCNATVWDDVVALFDLAVKTYGGLDIVVANTGVTEVGQFTHVSLDSNGKPMQPDLTTVEVNLVGILHVVHLAQYYLARKRQPNDLKALVMLGSIGKQLYDSNQLSRIYITYTASWHCLPQAPLYSASGCAVLGTMRTLYPDLEHKDIRTAVISPSFSVSDNDSFVEVSLKGLALSPIARVADSIFYAATNPEKETNGRAWLIRDDGPLYMIPREDLNEGVFRTYNKRFNALISAIDAVSRFSRNPGEYLMRPSLLIIALGFFGSYAYSVL</sequence>
<evidence type="ECO:0000256" key="1">
    <source>
        <dbReference type="ARBA" id="ARBA00006484"/>
    </source>
</evidence>
<reference evidence="3" key="1">
    <citation type="submission" date="2023-06" db="EMBL/GenBank/DDBJ databases">
        <authorList>
            <consortium name="Lawrence Berkeley National Laboratory"/>
            <person name="Ahrendt S."/>
            <person name="Sahu N."/>
            <person name="Indic B."/>
            <person name="Wong-Bajracharya J."/>
            <person name="Merenyi Z."/>
            <person name="Ke H.-M."/>
            <person name="Monk M."/>
            <person name="Kocsube S."/>
            <person name="Drula E."/>
            <person name="Lipzen A."/>
            <person name="Balint B."/>
            <person name="Henrissat B."/>
            <person name="Andreopoulos B."/>
            <person name="Martin F.M."/>
            <person name="Harder C.B."/>
            <person name="Rigling D."/>
            <person name="Ford K.L."/>
            <person name="Foster G.D."/>
            <person name="Pangilinan J."/>
            <person name="Papanicolaou A."/>
            <person name="Barry K."/>
            <person name="LaButti K."/>
            <person name="Viragh M."/>
            <person name="Koriabine M."/>
            <person name="Yan M."/>
            <person name="Riley R."/>
            <person name="Champramary S."/>
            <person name="Plett K.L."/>
            <person name="Tsai I.J."/>
            <person name="Slot J."/>
            <person name="Sipos G."/>
            <person name="Plett J."/>
            <person name="Nagy L.G."/>
            <person name="Grigoriev I.V."/>
        </authorList>
    </citation>
    <scope>NUCLEOTIDE SEQUENCE</scope>
    <source>
        <strain evidence="3">HWK02</strain>
    </source>
</reference>
<proteinExistence type="inferred from homology"/>
<dbReference type="SUPFAM" id="SSF51735">
    <property type="entry name" value="NAD(P)-binding Rossmann-fold domains"/>
    <property type="match status" value="1"/>
</dbReference>
<dbReference type="EMBL" id="JAUEPU010000002">
    <property type="protein sequence ID" value="KAK0505195.1"/>
    <property type="molecule type" value="Genomic_DNA"/>
</dbReference>
<comment type="caution">
    <text evidence="3">The sequence shown here is derived from an EMBL/GenBank/DDBJ whole genome shotgun (WGS) entry which is preliminary data.</text>
</comment>